<gene>
    <name evidence="2" type="ORF">TPC1_30390</name>
</gene>
<protein>
    <submittedName>
        <fullName evidence="2">Uncharacterized protein</fullName>
    </submittedName>
</protein>
<feature type="coiled-coil region" evidence="1">
    <location>
        <begin position="52"/>
        <end position="79"/>
    </location>
</feature>
<sequence>FRLQPPQTMEIKNSYLNNNPKEPMESNEQYVQRLKNYINKIEDSITYFATQSQQYQEKLRQVEEQCEEQQKIIEQLRDQDQQQIDRDQIDKQLESDENLQDIYQSMFMNYPTLWLKIYKLLPGAKCANTYRNQIQLNRANCKVNANFLKDINRLERDLQYIRQCFSLTAHDSMRGFLTVDAIAVEERVYGNSLKGLKGLLKEPEQQILNSAQLKQYLSANRDNIAKACFVFLFQDEKGNRPPIPIHLLWHTSGSATVDIAMVLEQLKTKLSKQKIYVTAFSSDGDRQYYTNYIEPLYQFFMQKIGKQGATFDPRKIGDAIPYNKLFRFFPDLLHLLKNLRSRLILDGDLDAARLLSFFIDMRQNEHLDMNQDESVIRSLFNKHQMQEVLQDVPQCVWDSGSDSMSDYLPRNLFTLNNAINLIYNQQVSAEVFVLIPALLLYAMEEKAIDFEN</sequence>
<accession>A0A146K2H9</accession>
<reference evidence="2" key="1">
    <citation type="submission" date="2015-07" db="EMBL/GenBank/DDBJ databases">
        <title>Adaptation to a free-living lifestyle via gene acquisitions in the diplomonad Trepomonas sp. PC1.</title>
        <authorList>
            <person name="Xu F."/>
            <person name="Jerlstrom-Hultqvist J."/>
            <person name="Kolisko M."/>
            <person name="Simpson A.G.B."/>
            <person name="Roger A.J."/>
            <person name="Svard S.G."/>
            <person name="Andersson J.O."/>
        </authorList>
    </citation>
    <scope>NUCLEOTIDE SEQUENCE</scope>
    <source>
        <strain evidence="2">PC1</strain>
    </source>
</reference>
<name>A0A146K2H9_9EUKA</name>
<evidence type="ECO:0000256" key="1">
    <source>
        <dbReference type="SAM" id="Coils"/>
    </source>
</evidence>
<evidence type="ECO:0000313" key="2">
    <source>
        <dbReference type="EMBL" id="JAP90115.1"/>
    </source>
</evidence>
<feature type="non-terminal residue" evidence="2">
    <location>
        <position position="1"/>
    </location>
</feature>
<proteinExistence type="predicted"/>
<keyword evidence="1" id="KW-0175">Coiled coil</keyword>
<dbReference type="EMBL" id="GDID01006491">
    <property type="protein sequence ID" value="JAP90115.1"/>
    <property type="molecule type" value="Transcribed_RNA"/>
</dbReference>
<organism evidence="2">
    <name type="scientific">Trepomonas sp. PC1</name>
    <dbReference type="NCBI Taxonomy" id="1076344"/>
    <lineage>
        <taxon>Eukaryota</taxon>
        <taxon>Metamonada</taxon>
        <taxon>Diplomonadida</taxon>
        <taxon>Hexamitidae</taxon>
        <taxon>Hexamitinae</taxon>
        <taxon>Trepomonas</taxon>
    </lineage>
</organism>
<dbReference type="AlphaFoldDB" id="A0A146K2H9"/>